<evidence type="ECO:0000256" key="9">
    <source>
        <dbReference type="ARBA" id="ARBA00023157"/>
    </source>
</evidence>
<accession>A0A067RGF6</accession>
<dbReference type="PROSITE" id="PS51808">
    <property type="entry name" value="CHCH"/>
    <property type="match status" value="1"/>
</dbReference>
<dbReference type="InterPro" id="IPR007745">
    <property type="entry name" value="Cyt_c_oxidase_Cu-chaperone"/>
</dbReference>
<comment type="subcellular location">
    <subcellularLocation>
        <location evidence="1">Cytoplasm</location>
    </subcellularLocation>
    <subcellularLocation>
        <location evidence="2">Mitochondrion intermembrane space</location>
    </subcellularLocation>
</comment>
<dbReference type="AlphaFoldDB" id="A0A067RGF6"/>
<evidence type="ECO:0000256" key="11">
    <source>
        <dbReference type="ARBA" id="ARBA00055863"/>
    </source>
</evidence>
<dbReference type="eggNOG" id="KOG3496">
    <property type="taxonomic scope" value="Eukaryota"/>
</dbReference>
<keyword evidence="4" id="KW-0963">Cytoplasm</keyword>
<evidence type="ECO:0000256" key="4">
    <source>
        <dbReference type="ARBA" id="ARBA00022490"/>
    </source>
</evidence>
<keyword evidence="16" id="KW-1185">Reference proteome</keyword>
<sequence>MGSNNVKMPEETESKKLKPCCACPETKKARDACIIENGEENCKSYIDAHKECMRKMGFNI</sequence>
<comment type="subunit">
    <text evidence="12">Interacts with COA1. Interacts with the chaperone CHCHD4; this is important for correct folding and the formation of disulfide bonds that stabilize the structure.</text>
</comment>
<dbReference type="GO" id="GO:0016531">
    <property type="term" value="F:copper chaperone activity"/>
    <property type="evidence" value="ECO:0007669"/>
    <property type="project" value="InterPro"/>
</dbReference>
<dbReference type="STRING" id="136037.A0A067RGF6"/>
<name>A0A067RGF6_ZOONE</name>
<dbReference type="FunFam" id="1.10.287.1130:FF:000001">
    <property type="entry name" value="cytochrome c oxidase copper chaperone"/>
    <property type="match status" value="1"/>
</dbReference>
<evidence type="ECO:0000256" key="8">
    <source>
        <dbReference type="ARBA" id="ARBA00023128"/>
    </source>
</evidence>
<protein>
    <recommendedName>
        <fullName evidence="13">Cytochrome c oxidase copper chaperone</fullName>
    </recommendedName>
</protein>
<keyword evidence="8" id="KW-0496">Mitochondrion</keyword>
<evidence type="ECO:0000256" key="3">
    <source>
        <dbReference type="ARBA" id="ARBA00009241"/>
    </source>
</evidence>
<evidence type="ECO:0000256" key="14">
    <source>
        <dbReference type="PIRSR" id="PIRSR607745-1"/>
    </source>
</evidence>
<dbReference type="EMBL" id="KK852699">
    <property type="protein sequence ID" value="KDR18189.1"/>
    <property type="molecule type" value="Genomic_DNA"/>
</dbReference>
<evidence type="ECO:0000256" key="7">
    <source>
        <dbReference type="ARBA" id="ARBA00023008"/>
    </source>
</evidence>
<evidence type="ECO:0000256" key="12">
    <source>
        <dbReference type="ARBA" id="ARBA00065132"/>
    </source>
</evidence>
<feature type="binding site" evidence="14">
    <location>
        <position position="20"/>
    </location>
    <ligand>
        <name>Cu cation</name>
        <dbReference type="ChEBI" id="CHEBI:23378"/>
    </ligand>
</feature>
<evidence type="ECO:0000256" key="5">
    <source>
        <dbReference type="ARBA" id="ARBA00022723"/>
    </source>
</evidence>
<dbReference type="OMA" id="QAHLTCM"/>
<dbReference type="GO" id="GO:0033617">
    <property type="term" value="P:mitochondrial respiratory chain complex IV assembly"/>
    <property type="evidence" value="ECO:0007669"/>
    <property type="project" value="TreeGrafter"/>
</dbReference>
<comment type="function">
    <text evidence="11">Copper metallochaperone essential for the assembly of the mitochondrial respiratory chain complex IV (CIV), also known as cytochrome c oxidase. Binds two copper ions and delivers them to the metallochaperone SCO1 which transports the copper ions to the Cu(A) site on the cytochrome c oxidase subunit II (MT-CO2/COX2).</text>
</comment>
<dbReference type="InParanoid" id="A0A067RGF6"/>
<dbReference type="PANTHER" id="PTHR16719">
    <property type="entry name" value="CYTOCHROME C OXIDASE COPPER CHAPERONE"/>
    <property type="match status" value="1"/>
</dbReference>
<dbReference type="GO" id="GO:0005758">
    <property type="term" value="C:mitochondrial intermembrane space"/>
    <property type="evidence" value="ECO:0007669"/>
    <property type="project" value="UniProtKB-SubCell"/>
</dbReference>
<evidence type="ECO:0000256" key="13">
    <source>
        <dbReference type="ARBA" id="ARBA00071062"/>
    </source>
</evidence>
<evidence type="ECO:0000313" key="16">
    <source>
        <dbReference type="Proteomes" id="UP000027135"/>
    </source>
</evidence>
<keyword evidence="5 14" id="KW-0479">Metal-binding</keyword>
<evidence type="ECO:0000256" key="10">
    <source>
        <dbReference type="ARBA" id="ARBA00023186"/>
    </source>
</evidence>
<dbReference type="FunCoup" id="A0A067RGF6">
    <property type="interactions" value="371"/>
</dbReference>
<comment type="similarity">
    <text evidence="3">Belongs to the COX17 family.</text>
</comment>
<keyword evidence="7 14" id="KW-0186">Copper</keyword>
<keyword evidence="9" id="KW-1015">Disulfide bond</keyword>
<gene>
    <name evidence="15" type="ORF">L798_06940</name>
</gene>
<evidence type="ECO:0000256" key="1">
    <source>
        <dbReference type="ARBA" id="ARBA00004496"/>
    </source>
</evidence>
<dbReference type="Gene3D" id="1.10.287.1130">
    <property type="entry name" value="CytochromE C oxidase copper chaperone"/>
    <property type="match status" value="1"/>
</dbReference>
<reference evidence="15 16" key="1">
    <citation type="journal article" date="2014" name="Nat. Commun.">
        <title>Molecular traces of alternative social organization in a termite genome.</title>
        <authorList>
            <person name="Terrapon N."/>
            <person name="Li C."/>
            <person name="Robertson H.M."/>
            <person name="Ji L."/>
            <person name="Meng X."/>
            <person name="Booth W."/>
            <person name="Chen Z."/>
            <person name="Childers C.P."/>
            <person name="Glastad K.M."/>
            <person name="Gokhale K."/>
            <person name="Gowin J."/>
            <person name="Gronenberg W."/>
            <person name="Hermansen R.A."/>
            <person name="Hu H."/>
            <person name="Hunt B.G."/>
            <person name="Huylmans A.K."/>
            <person name="Khalil S.M."/>
            <person name="Mitchell R.D."/>
            <person name="Munoz-Torres M.C."/>
            <person name="Mustard J.A."/>
            <person name="Pan H."/>
            <person name="Reese J.T."/>
            <person name="Scharf M.E."/>
            <person name="Sun F."/>
            <person name="Vogel H."/>
            <person name="Xiao J."/>
            <person name="Yang W."/>
            <person name="Yang Z."/>
            <person name="Yang Z."/>
            <person name="Zhou J."/>
            <person name="Zhu J."/>
            <person name="Brent C.S."/>
            <person name="Elsik C.G."/>
            <person name="Goodisman M.A."/>
            <person name="Liberles D.A."/>
            <person name="Roe R.M."/>
            <person name="Vargo E.L."/>
            <person name="Vilcinskas A."/>
            <person name="Wang J."/>
            <person name="Bornberg-Bauer E."/>
            <person name="Korb J."/>
            <person name="Zhang G."/>
            <person name="Liebig J."/>
        </authorList>
    </citation>
    <scope>NUCLEOTIDE SEQUENCE [LARGE SCALE GENOMIC DNA]</scope>
    <source>
        <tissue evidence="15">Whole organism</tissue>
    </source>
</reference>
<dbReference type="GO" id="GO:0005507">
    <property type="term" value="F:copper ion binding"/>
    <property type="evidence" value="ECO:0007669"/>
    <property type="project" value="InterPro"/>
</dbReference>
<evidence type="ECO:0000256" key="6">
    <source>
        <dbReference type="ARBA" id="ARBA00022990"/>
    </source>
</evidence>
<dbReference type="InterPro" id="IPR009069">
    <property type="entry name" value="Cys_alpha_HP_mot_SF"/>
</dbReference>
<dbReference type="PANTHER" id="PTHR16719:SF0">
    <property type="entry name" value="CYTOCHROME C OXIDASE COPPER CHAPERONE"/>
    <property type="match status" value="1"/>
</dbReference>
<keyword evidence="6" id="KW-0007">Acetylation</keyword>
<dbReference type="SUPFAM" id="SSF47072">
    <property type="entry name" value="Cysteine alpha-hairpin motif"/>
    <property type="match status" value="1"/>
</dbReference>
<evidence type="ECO:0000256" key="2">
    <source>
        <dbReference type="ARBA" id="ARBA00004569"/>
    </source>
</evidence>
<dbReference type="Proteomes" id="UP000027135">
    <property type="component" value="Unassembled WGS sequence"/>
</dbReference>
<organism evidence="15 16">
    <name type="scientific">Zootermopsis nevadensis</name>
    <name type="common">Dampwood termite</name>
    <dbReference type="NCBI Taxonomy" id="136037"/>
    <lineage>
        <taxon>Eukaryota</taxon>
        <taxon>Metazoa</taxon>
        <taxon>Ecdysozoa</taxon>
        <taxon>Arthropoda</taxon>
        <taxon>Hexapoda</taxon>
        <taxon>Insecta</taxon>
        <taxon>Pterygota</taxon>
        <taxon>Neoptera</taxon>
        <taxon>Polyneoptera</taxon>
        <taxon>Dictyoptera</taxon>
        <taxon>Blattodea</taxon>
        <taxon>Blattoidea</taxon>
        <taxon>Termitoidae</taxon>
        <taxon>Termopsidae</taxon>
        <taxon>Zootermopsis</taxon>
    </lineage>
</organism>
<evidence type="ECO:0000313" key="15">
    <source>
        <dbReference type="EMBL" id="KDR18189.1"/>
    </source>
</evidence>
<keyword evidence="10" id="KW-0143">Chaperone</keyword>
<feature type="binding site" evidence="14">
    <location>
        <position position="21"/>
    </location>
    <ligand>
        <name>Cu cation</name>
        <dbReference type="ChEBI" id="CHEBI:23378"/>
    </ligand>
</feature>
<proteinExistence type="inferred from homology"/>
<dbReference type="Pfam" id="PF05051">
    <property type="entry name" value="COX17"/>
    <property type="match status" value="1"/>
</dbReference>